<dbReference type="PANTHER" id="PTHR10656">
    <property type="entry name" value="CELL FATE DETERMINING PROTEIN MAB21-RELATED"/>
    <property type="match status" value="1"/>
</dbReference>
<accession>A0AA89BX06</accession>
<dbReference type="InterPro" id="IPR046906">
    <property type="entry name" value="Mab-21_HhH/H2TH-like"/>
</dbReference>
<dbReference type="InterPro" id="IPR024810">
    <property type="entry name" value="MAB21L/cGLR"/>
</dbReference>
<feature type="domain" description="Mab-21-like nucleotidyltransferase" evidence="2">
    <location>
        <begin position="137"/>
        <end position="213"/>
    </location>
</feature>
<dbReference type="InterPro" id="IPR046903">
    <property type="entry name" value="Mab-21-like_nuc_Trfase"/>
</dbReference>
<evidence type="ECO:0008006" key="6">
    <source>
        <dbReference type="Google" id="ProtNLM"/>
    </source>
</evidence>
<dbReference type="SMART" id="SM01265">
    <property type="entry name" value="Mab-21"/>
    <property type="match status" value="1"/>
</dbReference>
<dbReference type="AlphaFoldDB" id="A0AA89BX06"/>
<reference evidence="4" key="1">
    <citation type="submission" date="2019-08" db="EMBL/GenBank/DDBJ databases">
        <title>The improved chromosome-level genome for the pearl oyster Pinctada fucata martensii using PacBio sequencing and Hi-C.</title>
        <authorList>
            <person name="Zheng Z."/>
        </authorList>
    </citation>
    <scope>NUCLEOTIDE SEQUENCE</scope>
    <source>
        <strain evidence="4">ZZ-2019</strain>
        <tissue evidence="4">Adductor muscle</tissue>
    </source>
</reference>
<dbReference type="EMBL" id="VSWD01000009">
    <property type="protein sequence ID" value="KAK3093758.1"/>
    <property type="molecule type" value="Genomic_DNA"/>
</dbReference>
<keyword evidence="5" id="KW-1185">Reference proteome</keyword>
<evidence type="ECO:0000313" key="4">
    <source>
        <dbReference type="EMBL" id="KAK3093758.1"/>
    </source>
</evidence>
<dbReference type="PANTHER" id="PTHR10656:SF69">
    <property type="entry name" value="MAB-21-LIKE HHH_H2TH-LIKE DOMAIN-CONTAINING PROTEIN"/>
    <property type="match status" value="1"/>
</dbReference>
<protein>
    <recommendedName>
        <fullName evidence="6">Mab-21-like HhH/H2TH-like domain-containing protein</fullName>
    </recommendedName>
</protein>
<name>A0AA89BX06_PINIB</name>
<evidence type="ECO:0000256" key="1">
    <source>
        <dbReference type="ARBA" id="ARBA00008307"/>
    </source>
</evidence>
<sequence>MNFHFGTEEYVAIRRQLVRLREKLMTHNFKSHTICSGSLGEGVAYPTSDDDRMHCFPGLRLEQTYREATQRGAALIVPSEFSPGYCLLMVITDSFPVGVLHIINEMPVMSSTLWKQYCISHVEGTSIIHGPCLSNTDYNSEFDLAFGIPSSFWPEIAQEWPIRNRSYGWPSDDIIQTIVTNGCHVVPIGDPESPFGLHEWRISFSVAERTLMHSFNHAQFLTYNILRLTLKGVIDKEAPGVFCSYFMKTALFYAIENTYAHVWHVGNLETCFRRSLAVLCDFVNYMNCPSYFIQEYNMIRRKINSGNQLALSQILKSIYRIGIFGVFYLSGHKTCSCGSLSFHAPRLEIALDREFLSSYLFKCTKKHLSISFSELLSFESCLPKLFELIDVFKYNLDEVLIEMFIHRAVINCSERMMDILGTIRKENKQNYHRHKTVECLLRVGYRGDVTSGKLAAATYFYMVGKTELALSVIRQMLSEYPPYALDSTPNGIKESAYMDVMCCKAYSIKVKAKHAWVQSYTLCDFCLNAWPLPLRIIIYTFRAVSLFPTSYAFFLESLCYLRLQESFSLQRSTRCLINDMKDTSDPFDFMLTKLCVGIIKYANGDNQSALRWFGSAYMMKGGRLSSLGDQISKLVVTYIACILKTHFS</sequence>
<evidence type="ECO:0000313" key="5">
    <source>
        <dbReference type="Proteomes" id="UP001186944"/>
    </source>
</evidence>
<dbReference type="Pfam" id="PF03281">
    <property type="entry name" value="Mab-21"/>
    <property type="match status" value="1"/>
</dbReference>
<evidence type="ECO:0000259" key="2">
    <source>
        <dbReference type="Pfam" id="PF03281"/>
    </source>
</evidence>
<organism evidence="4 5">
    <name type="scientific">Pinctada imbricata</name>
    <name type="common">Atlantic pearl-oyster</name>
    <name type="synonym">Pinctada martensii</name>
    <dbReference type="NCBI Taxonomy" id="66713"/>
    <lineage>
        <taxon>Eukaryota</taxon>
        <taxon>Metazoa</taxon>
        <taxon>Spiralia</taxon>
        <taxon>Lophotrochozoa</taxon>
        <taxon>Mollusca</taxon>
        <taxon>Bivalvia</taxon>
        <taxon>Autobranchia</taxon>
        <taxon>Pteriomorphia</taxon>
        <taxon>Pterioida</taxon>
        <taxon>Pterioidea</taxon>
        <taxon>Pteriidae</taxon>
        <taxon>Pinctada</taxon>
    </lineage>
</organism>
<comment type="similarity">
    <text evidence="1">Belongs to the mab-21 family.</text>
</comment>
<dbReference type="Proteomes" id="UP001186944">
    <property type="component" value="Unassembled WGS sequence"/>
</dbReference>
<dbReference type="Pfam" id="PF20266">
    <property type="entry name" value="Mab-21_C"/>
    <property type="match status" value="1"/>
</dbReference>
<proteinExistence type="inferred from homology"/>
<feature type="domain" description="Mab-21-like HhH/H2TH-like" evidence="3">
    <location>
        <begin position="241"/>
        <end position="309"/>
    </location>
</feature>
<evidence type="ECO:0000259" key="3">
    <source>
        <dbReference type="Pfam" id="PF20266"/>
    </source>
</evidence>
<comment type="caution">
    <text evidence="4">The sequence shown here is derived from an EMBL/GenBank/DDBJ whole genome shotgun (WGS) entry which is preliminary data.</text>
</comment>
<dbReference type="Gene3D" id="1.10.1410.40">
    <property type="match status" value="1"/>
</dbReference>
<gene>
    <name evidence="4" type="ORF">FSP39_019785</name>
</gene>